<dbReference type="InterPro" id="IPR002073">
    <property type="entry name" value="PDEase_catalytic_dom"/>
</dbReference>
<dbReference type="PANTHER" id="PTHR11347">
    <property type="entry name" value="CYCLIC NUCLEOTIDE PHOSPHODIESTERASE"/>
    <property type="match status" value="1"/>
</dbReference>
<keyword evidence="10" id="KW-1185">Reference proteome</keyword>
<evidence type="ECO:0000256" key="1">
    <source>
        <dbReference type="ARBA" id="ARBA00022535"/>
    </source>
</evidence>
<dbReference type="SUPFAM" id="SSF109604">
    <property type="entry name" value="HD-domain/PDEase-like"/>
    <property type="match status" value="1"/>
</dbReference>
<evidence type="ECO:0000256" key="5">
    <source>
        <dbReference type="PIRSR" id="PIRSR623088-2"/>
    </source>
</evidence>
<comment type="similarity">
    <text evidence="7">Belongs to the cyclic nucleotide phosphodiesterase family.</text>
</comment>
<dbReference type="InterPro" id="IPR023174">
    <property type="entry name" value="PDEase_CS"/>
</dbReference>
<protein>
    <recommendedName>
        <fullName evidence="7">Phosphodiesterase</fullName>
        <ecNumber evidence="7">3.1.4.-</ecNumber>
    </recommendedName>
</protein>
<feature type="binding site" evidence="6">
    <location>
        <position position="290"/>
    </location>
    <ligand>
        <name>Zn(2+)</name>
        <dbReference type="ChEBI" id="CHEBI:29105"/>
        <label>1</label>
    </ligand>
</feature>
<dbReference type="InterPro" id="IPR003607">
    <property type="entry name" value="HD/PDEase_dom"/>
</dbReference>
<comment type="cofactor">
    <cofactor evidence="7">
        <name>a divalent metal cation</name>
        <dbReference type="ChEBI" id="CHEBI:60240"/>
    </cofactor>
    <text evidence="7">Binds 2 divalent metal cations per subunit. Site 1 may preferentially bind zinc ions, while site 2 has a preference for magnesium and/or manganese ions.</text>
</comment>
<evidence type="ECO:0000313" key="10">
    <source>
        <dbReference type="Proteomes" id="UP000193642"/>
    </source>
</evidence>
<dbReference type="GO" id="GO:0046872">
    <property type="term" value="F:metal ion binding"/>
    <property type="evidence" value="ECO:0007669"/>
    <property type="project" value="UniProtKB-KW"/>
</dbReference>
<dbReference type="PROSITE" id="PS51845">
    <property type="entry name" value="PDEASE_I_2"/>
    <property type="match status" value="1"/>
</dbReference>
<accession>A0A1Y2BYV8</accession>
<reference evidence="9 10" key="1">
    <citation type="submission" date="2016-07" db="EMBL/GenBank/DDBJ databases">
        <title>Pervasive Adenine N6-methylation of Active Genes in Fungi.</title>
        <authorList>
            <consortium name="DOE Joint Genome Institute"/>
            <person name="Mondo S.J."/>
            <person name="Dannebaum R.O."/>
            <person name="Kuo R.C."/>
            <person name="Labutti K."/>
            <person name="Haridas S."/>
            <person name="Kuo A."/>
            <person name="Salamov A."/>
            <person name="Ahrendt S.R."/>
            <person name="Lipzen A."/>
            <person name="Sullivan W."/>
            <person name="Andreopoulos W.B."/>
            <person name="Clum A."/>
            <person name="Lindquist E."/>
            <person name="Daum C."/>
            <person name="Ramamoorthy G.K."/>
            <person name="Gryganskyi A."/>
            <person name="Culley D."/>
            <person name="Magnuson J.K."/>
            <person name="James T.Y."/>
            <person name="O'Malley M.A."/>
            <person name="Stajich J.E."/>
            <person name="Spatafora J.W."/>
            <person name="Visel A."/>
            <person name="Grigoriev I.V."/>
        </authorList>
    </citation>
    <scope>NUCLEOTIDE SEQUENCE [LARGE SCALE GENOMIC DNA]</scope>
    <source>
        <strain evidence="9 10">JEL800</strain>
    </source>
</reference>
<dbReference type="EC" id="3.1.4.-" evidence="7"/>
<dbReference type="OrthoDB" id="546632at2759"/>
<gene>
    <name evidence="9" type="ORF">BCR33DRAFT_719738</name>
</gene>
<proteinExistence type="inferred from homology"/>
<evidence type="ECO:0000259" key="8">
    <source>
        <dbReference type="PROSITE" id="PS51845"/>
    </source>
</evidence>
<feature type="binding site" evidence="5">
    <location>
        <position position="291"/>
    </location>
    <ligand>
        <name>AMP</name>
        <dbReference type="ChEBI" id="CHEBI:456215"/>
    </ligand>
</feature>
<evidence type="ECO:0000256" key="3">
    <source>
        <dbReference type="ARBA" id="ARBA00022801"/>
    </source>
</evidence>
<feature type="binding site" evidence="5">
    <location>
        <position position="400"/>
    </location>
    <ligand>
        <name>AMP</name>
        <dbReference type="ChEBI" id="CHEBI:456215"/>
    </ligand>
</feature>
<dbReference type="Proteomes" id="UP000193642">
    <property type="component" value="Unassembled WGS sequence"/>
</dbReference>
<dbReference type="GO" id="GO:0004114">
    <property type="term" value="F:3',5'-cyclic-nucleotide phosphodiesterase activity"/>
    <property type="evidence" value="ECO:0007669"/>
    <property type="project" value="InterPro"/>
</dbReference>
<feature type="active site" description="Proton donor" evidence="4">
    <location>
        <position position="250"/>
    </location>
</feature>
<evidence type="ECO:0000256" key="2">
    <source>
        <dbReference type="ARBA" id="ARBA00022723"/>
    </source>
</evidence>
<dbReference type="FunFam" id="1.10.1300.10:FF:000006">
    <property type="entry name" value="Phosphodiesterase 9A"/>
    <property type="match status" value="1"/>
</dbReference>
<keyword evidence="3 7" id="KW-0378">Hydrolase</keyword>
<dbReference type="InterPro" id="IPR036971">
    <property type="entry name" value="PDEase_catalytic_dom_sf"/>
</dbReference>
<feature type="binding site" evidence="5">
    <location>
        <begin position="250"/>
        <end position="254"/>
    </location>
    <ligand>
        <name>AMP</name>
        <dbReference type="ChEBI" id="CHEBI:456215"/>
    </ligand>
</feature>
<dbReference type="CDD" id="cd00077">
    <property type="entry name" value="HDc"/>
    <property type="match status" value="1"/>
</dbReference>
<feature type="binding site" evidence="6">
    <location>
        <position position="400"/>
    </location>
    <ligand>
        <name>Zn(2+)</name>
        <dbReference type="ChEBI" id="CHEBI:29105"/>
        <label>1</label>
    </ligand>
</feature>
<sequence>MPIVTQIFLKVNNSSKVESIRIRPNHTMKEVKSVLCAAAEVSDKGTASCDAVLKLYSAKNALVPIGPNIPKNTVEEPYNLQIKMVPKPSVETPVETKKLMETIKATTSVLGEVPSLKKEVEEIEKKIKSVPLGVASSSQASAAPAVAQNTTKKPNSDPTLHLAMLRASNYDKETVDKIMATPRPVFSSTVTEHLKHPTFNIWNYTEIELIGLMENMFEELDLVKTFSIDKDIIRNFLARVSVTYNANPFHNFKHCFCVTQMMYGILNVTGTISKLTPLEKLALICGTIGHDLDHPGMNNAYQINANTDLTIIYNDISPLENHHAAVLFTLFRDPTLNILGTLPEVQYRECRKQIINCILATDMAKHGEILAKFKTYSTDFNFEDQAQRQLLLQMIIKCSDISNEVRPKHVSEPWVDNLLEEFFCQSDKEKKEGLPTAPFMDREKVTKPSAQVGFIGFVMIPLFELVSKVLPNMDEPIIQPIKKAHEYYKSMLEVKPPA</sequence>
<feature type="binding site" evidence="5">
    <location>
        <position position="451"/>
    </location>
    <ligand>
        <name>AMP</name>
        <dbReference type="ChEBI" id="CHEBI:456215"/>
    </ligand>
</feature>
<feature type="binding site" evidence="6">
    <location>
        <position position="254"/>
    </location>
    <ligand>
        <name>Zn(2+)</name>
        <dbReference type="ChEBI" id="CHEBI:29105"/>
        <label>1</label>
    </ligand>
</feature>
<evidence type="ECO:0000256" key="7">
    <source>
        <dbReference type="RuleBase" id="RU363067"/>
    </source>
</evidence>
<feature type="domain" description="PDEase" evidence="8">
    <location>
        <begin position="171"/>
        <end position="495"/>
    </location>
</feature>
<name>A0A1Y2BYV8_9FUNG</name>
<keyword evidence="2 6" id="KW-0479">Metal-binding</keyword>
<feature type="binding site" evidence="6">
    <location>
        <position position="291"/>
    </location>
    <ligand>
        <name>Zn(2+)</name>
        <dbReference type="ChEBI" id="CHEBI:29105"/>
        <label>1</label>
    </ligand>
</feature>
<keyword evidence="1" id="KW-0140">cGMP</keyword>
<dbReference type="GO" id="GO:0007165">
    <property type="term" value="P:signal transduction"/>
    <property type="evidence" value="ECO:0007669"/>
    <property type="project" value="InterPro"/>
</dbReference>
<dbReference type="STRING" id="329046.A0A1Y2BYV8"/>
<dbReference type="Pfam" id="PF00233">
    <property type="entry name" value="PDEase_I"/>
    <property type="match status" value="1"/>
</dbReference>
<comment type="caution">
    <text evidence="9">The sequence shown here is derived from an EMBL/GenBank/DDBJ whole genome shotgun (WGS) entry which is preliminary data.</text>
</comment>
<dbReference type="SMART" id="SM00471">
    <property type="entry name" value="HDc"/>
    <property type="match status" value="1"/>
</dbReference>
<dbReference type="PROSITE" id="PS00126">
    <property type="entry name" value="PDEASE_I_1"/>
    <property type="match status" value="1"/>
</dbReference>
<evidence type="ECO:0000256" key="6">
    <source>
        <dbReference type="PIRSR" id="PIRSR623088-3"/>
    </source>
</evidence>
<feature type="binding site" evidence="6">
    <location>
        <position position="291"/>
    </location>
    <ligand>
        <name>Zn(2+)</name>
        <dbReference type="ChEBI" id="CHEBI:29105"/>
        <label>2</label>
    </ligand>
</feature>
<evidence type="ECO:0000313" key="9">
    <source>
        <dbReference type="EMBL" id="ORY39916.1"/>
    </source>
</evidence>
<dbReference type="PRINTS" id="PR00387">
    <property type="entry name" value="PDIESTERASE1"/>
</dbReference>
<organism evidence="9 10">
    <name type="scientific">Rhizoclosmatium globosum</name>
    <dbReference type="NCBI Taxonomy" id="329046"/>
    <lineage>
        <taxon>Eukaryota</taxon>
        <taxon>Fungi</taxon>
        <taxon>Fungi incertae sedis</taxon>
        <taxon>Chytridiomycota</taxon>
        <taxon>Chytridiomycota incertae sedis</taxon>
        <taxon>Chytridiomycetes</taxon>
        <taxon>Chytridiales</taxon>
        <taxon>Chytriomycetaceae</taxon>
        <taxon>Rhizoclosmatium</taxon>
    </lineage>
</organism>
<dbReference type="Gene3D" id="1.10.1300.10">
    <property type="entry name" value="3'5'-cyclic nucleotide phosphodiesterase, catalytic domain"/>
    <property type="match status" value="1"/>
</dbReference>
<dbReference type="InterPro" id="IPR023088">
    <property type="entry name" value="PDEase"/>
</dbReference>
<dbReference type="AlphaFoldDB" id="A0A1Y2BYV8"/>
<evidence type="ECO:0000256" key="4">
    <source>
        <dbReference type="PIRSR" id="PIRSR623088-1"/>
    </source>
</evidence>
<dbReference type="EMBL" id="MCGO01000037">
    <property type="protein sequence ID" value="ORY39916.1"/>
    <property type="molecule type" value="Genomic_DNA"/>
</dbReference>